<dbReference type="SUPFAM" id="SSF52540">
    <property type="entry name" value="P-loop containing nucleoside triphosphate hydrolases"/>
    <property type="match status" value="2"/>
</dbReference>
<organism evidence="4 5">
    <name type="scientific">Lasius niger</name>
    <name type="common">Black garden ant</name>
    <dbReference type="NCBI Taxonomy" id="67767"/>
    <lineage>
        <taxon>Eukaryota</taxon>
        <taxon>Metazoa</taxon>
        <taxon>Ecdysozoa</taxon>
        <taxon>Arthropoda</taxon>
        <taxon>Hexapoda</taxon>
        <taxon>Insecta</taxon>
        <taxon>Pterygota</taxon>
        <taxon>Neoptera</taxon>
        <taxon>Endopterygota</taxon>
        <taxon>Hymenoptera</taxon>
        <taxon>Apocrita</taxon>
        <taxon>Aculeata</taxon>
        <taxon>Formicoidea</taxon>
        <taxon>Formicidae</taxon>
        <taxon>Formicinae</taxon>
        <taxon>Lasius</taxon>
        <taxon>Lasius</taxon>
    </lineage>
</organism>
<dbReference type="GO" id="GO:0006281">
    <property type="term" value="P:DNA repair"/>
    <property type="evidence" value="ECO:0007669"/>
    <property type="project" value="UniProtKB-KW"/>
</dbReference>
<protein>
    <recommendedName>
        <fullName evidence="1">ATP-dependent DNA helicase</fullName>
        <ecNumber evidence="1">5.6.2.3</ecNumber>
    </recommendedName>
</protein>
<evidence type="ECO:0000259" key="3">
    <source>
        <dbReference type="Pfam" id="PF21530"/>
    </source>
</evidence>
<accession>A0A0J7K450</accession>
<keyword evidence="1" id="KW-0067">ATP-binding</keyword>
<dbReference type="PANTHER" id="PTHR10492:SF57">
    <property type="entry name" value="ATP-DEPENDENT DNA HELICASE"/>
    <property type="match status" value="1"/>
</dbReference>
<dbReference type="EMBL" id="LBMM01014764">
    <property type="protein sequence ID" value="KMQ85059.1"/>
    <property type="molecule type" value="Genomic_DNA"/>
</dbReference>
<dbReference type="STRING" id="67767.A0A0J7K450"/>
<dbReference type="GO" id="GO:0000723">
    <property type="term" value="P:telomere maintenance"/>
    <property type="evidence" value="ECO:0007669"/>
    <property type="project" value="InterPro"/>
</dbReference>
<dbReference type="OrthoDB" id="10053386at2759"/>
<feature type="non-terminal residue" evidence="4">
    <location>
        <position position="797"/>
    </location>
</feature>
<dbReference type="Proteomes" id="UP000036403">
    <property type="component" value="Unassembled WGS sequence"/>
</dbReference>
<dbReference type="InterPro" id="IPR027417">
    <property type="entry name" value="P-loop_NTPase"/>
</dbReference>
<dbReference type="GO" id="GO:0006310">
    <property type="term" value="P:DNA recombination"/>
    <property type="evidence" value="ECO:0007669"/>
    <property type="project" value="UniProtKB-KW"/>
</dbReference>
<evidence type="ECO:0000256" key="1">
    <source>
        <dbReference type="RuleBase" id="RU363044"/>
    </source>
</evidence>
<comment type="catalytic activity">
    <reaction evidence="1">
        <text>ATP + H2O = ADP + phosphate + H(+)</text>
        <dbReference type="Rhea" id="RHEA:13065"/>
        <dbReference type="ChEBI" id="CHEBI:15377"/>
        <dbReference type="ChEBI" id="CHEBI:15378"/>
        <dbReference type="ChEBI" id="CHEBI:30616"/>
        <dbReference type="ChEBI" id="CHEBI:43474"/>
        <dbReference type="ChEBI" id="CHEBI:456216"/>
        <dbReference type="EC" id="5.6.2.3"/>
    </reaction>
</comment>
<dbReference type="PaxDb" id="67767-A0A0J7K450"/>
<evidence type="ECO:0000313" key="5">
    <source>
        <dbReference type="Proteomes" id="UP000036403"/>
    </source>
</evidence>
<dbReference type="GO" id="GO:0016887">
    <property type="term" value="F:ATP hydrolysis activity"/>
    <property type="evidence" value="ECO:0007669"/>
    <property type="project" value="RHEA"/>
</dbReference>
<dbReference type="Pfam" id="PF21530">
    <property type="entry name" value="Pif1_2B_dom"/>
    <property type="match status" value="1"/>
</dbReference>
<keyword evidence="1" id="KW-0347">Helicase</keyword>
<dbReference type="EC" id="5.6.2.3" evidence="1"/>
<dbReference type="PANTHER" id="PTHR10492">
    <property type="match status" value="1"/>
</dbReference>
<dbReference type="GO" id="GO:0005524">
    <property type="term" value="F:ATP binding"/>
    <property type="evidence" value="ECO:0007669"/>
    <property type="project" value="UniProtKB-KW"/>
</dbReference>
<reference evidence="4 5" key="1">
    <citation type="submission" date="2015-04" db="EMBL/GenBank/DDBJ databases">
        <title>Lasius niger genome sequencing.</title>
        <authorList>
            <person name="Konorov E.A."/>
            <person name="Nikitin M.A."/>
            <person name="Kirill M.V."/>
            <person name="Chang P."/>
        </authorList>
    </citation>
    <scope>NUCLEOTIDE SEQUENCE [LARGE SCALE GENOMIC DNA]</scope>
    <source>
        <tissue evidence="4">Whole</tissue>
    </source>
</reference>
<keyword evidence="1" id="KW-0378">Hydrolase</keyword>
<proteinExistence type="inferred from homology"/>
<keyword evidence="1" id="KW-0234">DNA repair</keyword>
<evidence type="ECO:0000313" key="4">
    <source>
        <dbReference type="EMBL" id="KMQ85059.1"/>
    </source>
</evidence>
<dbReference type="GO" id="GO:0043139">
    <property type="term" value="F:5'-3' DNA helicase activity"/>
    <property type="evidence" value="ECO:0007669"/>
    <property type="project" value="UniProtKB-EC"/>
</dbReference>
<dbReference type="InterPro" id="IPR010285">
    <property type="entry name" value="DNA_helicase_pif1-like_DEAD"/>
</dbReference>
<keyword evidence="1" id="KW-0227">DNA damage</keyword>
<sequence>MKPRLEEVIDMMVCAEIPDKETYPELNVKVLKHMIHGCCGDPSQRYPCTEDDGKCSKGFPKEFRKETNANVNVYPMYQRRNFAKKYIIRGKKVDNRWVDLTVLQLQARNGTRLIKIDEVNSFLYARYVSAPEAMWRLNGYDLFMKSHTVIRLAVHLPNRQMGYFRTGNEEQAAQKELTRDTTVTAWFKLNQSDENAMHFLYTDIPYHYVYDKKETKWKPRKKGGDKIISRLYTVSIKDIERFYLRLLLLHMTGAKCFEDLRNVNGVLYETFKDAAIAKNLVEADDLWGKTLEEARESNMPTQLRELFAYICIFGTPTDVLSIWNKYKEFMIEDFVHNNVVNPENMALNHIQEILINNGSSCENFQLLNPIPVNIYVTEYNVDEERIRGDYLLSTLNVEQKHVYDIVMRAIEKENETQRLFFIDGFAGSDKTYLFNTFLSVIRERNKIILPCASTKIAATLLKRGRTYHSLFKLSIPINEGAKSNIRGNSQAARELINAKLIIWDEVSMTVGYALTAVDKLFKDLMKNPRSFGGKVILSAGDFRQNLPVVPHAHKAAIIESTVKYNHIWRNVTQVKLKENMRTADEKEFANWLMQLGDGKLSNTDGLHLDTIEIPQDFISKESIITEIFGDRITKEQIRDNPDRAILCPKNEDTFKINDEILRLMEGEKKKYLSIDSIISDDPQEQLNFPTEFLNSVTPSGMPVHQLKIKVNATIILLRNLNTKKGLCNGTRFIVTDLKPNLIYAEVLTGPSRGQIVFIPRIDFLPNDTEIPFKLKRRQFPIRVSFAMTINKSQGQTL</sequence>
<dbReference type="Pfam" id="PF05970">
    <property type="entry name" value="PIF1"/>
    <property type="match status" value="1"/>
</dbReference>
<dbReference type="InterPro" id="IPR049163">
    <property type="entry name" value="Pif1-like_2B_dom"/>
</dbReference>
<name>A0A0J7K450_LASNI</name>
<gene>
    <name evidence="4" type="ORF">RF55_16647</name>
</gene>
<keyword evidence="5" id="KW-1185">Reference proteome</keyword>
<comment type="similarity">
    <text evidence="1">Belongs to the helicase family.</text>
</comment>
<keyword evidence="1" id="KW-0233">DNA recombination</keyword>
<keyword evidence="1" id="KW-0547">Nucleotide-binding</keyword>
<comment type="caution">
    <text evidence="4">The sequence shown here is derived from an EMBL/GenBank/DDBJ whole genome shotgun (WGS) entry which is preliminary data.</text>
</comment>
<comment type="cofactor">
    <cofactor evidence="1">
        <name>Mg(2+)</name>
        <dbReference type="ChEBI" id="CHEBI:18420"/>
    </cofactor>
</comment>
<feature type="domain" description="DNA helicase Pif1-like 2B" evidence="3">
    <location>
        <begin position="691"/>
        <end position="737"/>
    </location>
</feature>
<dbReference type="Gene3D" id="3.40.50.300">
    <property type="entry name" value="P-loop containing nucleotide triphosphate hydrolases"/>
    <property type="match status" value="1"/>
</dbReference>
<feature type="domain" description="DNA helicase Pif1-like DEAD-box helicase" evidence="2">
    <location>
        <begin position="395"/>
        <end position="603"/>
    </location>
</feature>
<dbReference type="AlphaFoldDB" id="A0A0J7K450"/>
<evidence type="ECO:0000259" key="2">
    <source>
        <dbReference type="Pfam" id="PF05970"/>
    </source>
</evidence>